<protein>
    <submittedName>
        <fullName evidence="3">Class C beta-lactamase-related serine hydrolase</fullName>
    </submittedName>
</protein>
<reference evidence="3 4" key="1">
    <citation type="submission" date="2019-01" db="EMBL/GenBank/DDBJ databases">
        <authorList>
            <person name="Chen W.-M."/>
        </authorList>
    </citation>
    <scope>NUCLEOTIDE SEQUENCE [LARGE SCALE GENOMIC DNA]</scope>
    <source>
        <strain evidence="3 4">CCP-7</strain>
    </source>
</reference>
<accession>A0A437M7X8</accession>
<dbReference type="GO" id="GO:0016787">
    <property type="term" value="F:hydrolase activity"/>
    <property type="evidence" value="ECO:0007669"/>
    <property type="project" value="UniProtKB-KW"/>
</dbReference>
<dbReference type="RefSeq" id="WP_127744674.1">
    <property type="nucleotide sequence ID" value="NZ_SACN01000001.1"/>
</dbReference>
<evidence type="ECO:0000256" key="1">
    <source>
        <dbReference type="SAM" id="SignalP"/>
    </source>
</evidence>
<dbReference type="InterPro" id="IPR001466">
    <property type="entry name" value="Beta-lactam-related"/>
</dbReference>
<name>A0A437M7X8_9SPHN</name>
<dbReference type="Gene3D" id="3.40.710.10">
    <property type="entry name" value="DD-peptidase/beta-lactamase superfamily"/>
    <property type="match status" value="1"/>
</dbReference>
<feature type="signal peptide" evidence="1">
    <location>
        <begin position="1"/>
        <end position="18"/>
    </location>
</feature>
<evidence type="ECO:0000313" key="4">
    <source>
        <dbReference type="Proteomes" id="UP000282971"/>
    </source>
</evidence>
<dbReference type="PANTHER" id="PTHR43283">
    <property type="entry name" value="BETA-LACTAMASE-RELATED"/>
    <property type="match status" value="1"/>
</dbReference>
<comment type="caution">
    <text evidence="3">The sequence shown here is derived from an EMBL/GenBank/DDBJ whole genome shotgun (WGS) entry which is preliminary data.</text>
</comment>
<dbReference type="AlphaFoldDB" id="A0A437M7X8"/>
<dbReference type="InterPro" id="IPR012338">
    <property type="entry name" value="Beta-lactam/transpept-like"/>
</dbReference>
<feature type="domain" description="Beta-lactamase-related" evidence="2">
    <location>
        <begin position="42"/>
        <end position="378"/>
    </location>
</feature>
<proteinExistence type="predicted"/>
<evidence type="ECO:0000259" key="2">
    <source>
        <dbReference type="Pfam" id="PF00144"/>
    </source>
</evidence>
<sequence>MHRILFAIAALIATDAQAQPVVPAAVRQPFTATAVGTPSIEGLADRATGRAVTADDPVRIASISKLVVAIGVLRLVEAGKLDLDADVSQALGWQVHNPAFPDAPITLRLLLSHQSSLTDAADYVLPFDRTVRAQLADPKAWDRDHKPGSFFRYTNLNFPVVASVMEAATGERFDLLMKRLVLDPMGLKGCYNWASCDDATIAHAVVLYDAAGKPVRDDDHGQRPACTIVPAADGDCDLTHWRAGWNGASFSPQGGLRISMRDLAKIGQMLLNDGRSGGRRILSKASVDLLLAPLWTYDGANGVTGESTPGTICRYGLASQTLATQRDGCREDVFGDGIPRVGHAGEAYGLRSGLWIDRDAKTGVAYFVTAVPDDAPSGAHSNFTAAEERMATGR</sequence>
<dbReference type="Pfam" id="PF00144">
    <property type="entry name" value="Beta-lactamase"/>
    <property type="match status" value="1"/>
</dbReference>
<keyword evidence="1" id="KW-0732">Signal</keyword>
<keyword evidence="3" id="KW-0378">Hydrolase</keyword>
<gene>
    <name evidence="3" type="ORF">EOD43_08130</name>
</gene>
<dbReference type="PANTHER" id="PTHR43283:SF3">
    <property type="entry name" value="BETA-LACTAMASE FAMILY PROTEIN (AFU_ORTHOLOGUE AFUA_5G07500)"/>
    <property type="match status" value="1"/>
</dbReference>
<feature type="chain" id="PRO_5019262440" evidence="1">
    <location>
        <begin position="19"/>
        <end position="394"/>
    </location>
</feature>
<dbReference type="SUPFAM" id="SSF56601">
    <property type="entry name" value="beta-lactamase/transpeptidase-like"/>
    <property type="match status" value="1"/>
</dbReference>
<organism evidence="3 4">
    <name type="scientific">Sphingomonas crocodyli</name>
    <dbReference type="NCBI Taxonomy" id="1979270"/>
    <lineage>
        <taxon>Bacteria</taxon>
        <taxon>Pseudomonadati</taxon>
        <taxon>Pseudomonadota</taxon>
        <taxon>Alphaproteobacteria</taxon>
        <taxon>Sphingomonadales</taxon>
        <taxon>Sphingomonadaceae</taxon>
        <taxon>Sphingomonas</taxon>
    </lineage>
</organism>
<keyword evidence="4" id="KW-1185">Reference proteome</keyword>
<evidence type="ECO:0000313" key="3">
    <source>
        <dbReference type="EMBL" id="RVT93820.1"/>
    </source>
</evidence>
<dbReference type="InterPro" id="IPR050789">
    <property type="entry name" value="Diverse_Enzym_Activities"/>
</dbReference>
<dbReference type="Proteomes" id="UP000282971">
    <property type="component" value="Unassembled WGS sequence"/>
</dbReference>
<dbReference type="OrthoDB" id="5705574at2"/>
<dbReference type="EMBL" id="SACN01000001">
    <property type="protein sequence ID" value="RVT93820.1"/>
    <property type="molecule type" value="Genomic_DNA"/>
</dbReference>